<dbReference type="SUPFAM" id="SSF47090">
    <property type="entry name" value="PGBD-like"/>
    <property type="match status" value="1"/>
</dbReference>
<reference evidence="7 8" key="1">
    <citation type="journal article" date="2015" name="Genome Announc.">
        <title>Expanding the biotechnology potential of lactobacilli through comparative genomics of 213 strains and associated genera.</title>
        <authorList>
            <person name="Sun Z."/>
            <person name="Harris H.M."/>
            <person name="McCann A."/>
            <person name="Guo C."/>
            <person name="Argimon S."/>
            <person name="Zhang W."/>
            <person name="Yang X."/>
            <person name="Jeffery I.B."/>
            <person name="Cooney J.C."/>
            <person name="Kagawa T.F."/>
            <person name="Liu W."/>
            <person name="Song Y."/>
            <person name="Salvetti E."/>
            <person name="Wrobel A."/>
            <person name="Rasinkangas P."/>
            <person name="Parkhill J."/>
            <person name="Rea M.C."/>
            <person name="O'Sullivan O."/>
            <person name="Ritari J."/>
            <person name="Douillard F.P."/>
            <person name="Paul Ross R."/>
            <person name="Yang R."/>
            <person name="Briner A.E."/>
            <person name="Felis G.E."/>
            <person name="de Vos W.M."/>
            <person name="Barrangou R."/>
            <person name="Klaenhammer T.R."/>
            <person name="Caufield P.W."/>
            <person name="Cui Y."/>
            <person name="Zhang H."/>
            <person name="O'Toole P.W."/>
        </authorList>
    </citation>
    <scope>NUCLEOTIDE SEQUENCE [LARGE SCALE GENOMIC DNA]</scope>
    <source>
        <strain evidence="7 8">DSM 15354</strain>
    </source>
</reference>
<feature type="chain" id="PRO_5006410248" evidence="5">
    <location>
        <begin position="27"/>
        <end position="422"/>
    </location>
</feature>
<evidence type="ECO:0000256" key="4">
    <source>
        <dbReference type="ARBA" id="ARBA00022807"/>
    </source>
</evidence>
<dbReference type="SUPFAM" id="SSF54001">
    <property type="entry name" value="Cysteine proteinases"/>
    <property type="match status" value="1"/>
</dbReference>
<name>A0A0R1S0A3_9LACO</name>
<dbReference type="Gene3D" id="1.10.101.10">
    <property type="entry name" value="PGBD-like superfamily/PGBD"/>
    <property type="match status" value="1"/>
</dbReference>
<dbReference type="InterPro" id="IPR000064">
    <property type="entry name" value="NLP_P60_dom"/>
</dbReference>
<keyword evidence="2" id="KW-0645">Protease</keyword>
<dbReference type="Pfam" id="PF00877">
    <property type="entry name" value="NLPC_P60"/>
    <property type="match status" value="1"/>
</dbReference>
<dbReference type="InterPro" id="IPR038765">
    <property type="entry name" value="Papain-like_cys_pep_sf"/>
</dbReference>
<evidence type="ECO:0000313" key="8">
    <source>
        <dbReference type="Proteomes" id="UP000051931"/>
    </source>
</evidence>
<dbReference type="PATRIC" id="fig|1122152.4.peg.1358"/>
<keyword evidence="3" id="KW-0378">Hydrolase</keyword>
<dbReference type="AlphaFoldDB" id="A0A0R1S0A3"/>
<organism evidence="7 8">
    <name type="scientific">Lactobacillus psittaci DSM 15354</name>
    <dbReference type="NCBI Taxonomy" id="1122152"/>
    <lineage>
        <taxon>Bacteria</taxon>
        <taxon>Bacillati</taxon>
        <taxon>Bacillota</taxon>
        <taxon>Bacilli</taxon>
        <taxon>Lactobacillales</taxon>
        <taxon>Lactobacillaceae</taxon>
        <taxon>Lactobacillus</taxon>
    </lineage>
</organism>
<dbReference type="GO" id="GO:0006508">
    <property type="term" value="P:proteolysis"/>
    <property type="evidence" value="ECO:0007669"/>
    <property type="project" value="UniProtKB-KW"/>
</dbReference>
<dbReference type="PANTHER" id="PTHR47359">
    <property type="entry name" value="PEPTIDOGLYCAN DL-ENDOPEPTIDASE CWLO"/>
    <property type="match status" value="1"/>
</dbReference>
<keyword evidence="5" id="KW-0732">Signal</keyword>
<protein>
    <submittedName>
        <fullName evidence="7">NlpC P60 family protein</fullName>
    </submittedName>
</protein>
<evidence type="ECO:0000256" key="3">
    <source>
        <dbReference type="ARBA" id="ARBA00022801"/>
    </source>
</evidence>
<dbReference type="Pfam" id="PF01471">
    <property type="entry name" value="PG_binding_1"/>
    <property type="match status" value="1"/>
</dbReference>
<comment type="caution">
    <text evidence="7">The sequence shown here is derived from an EMBL/GenBank/DDBJ whole genome shotgun (WGS) entry which is preliminary data.</text>
</comment>
<keyword evidence="4" id="KW-0788">Thiol protease</keyword>
<dbReference type="STRING" id="1122152.GCA_000425905_00707"/>
<evidence type="ECO:0000313" key="7">
    <source>
        <dbReference type="EMBL" id="KRL62556.1"/>
    </source>
</evidence>
<dbReference type="Gene3D" id="3.90.1720.10">
    <property type="entry name" value="endopeptidase domain like (from Nostoc punctiforme)"/>
    <property type="match status" value="1"/>
</dbReference>
<evidence type="ECO:0000259" key="6">
    <source>
        <dbReference type="PROSITE" id="PS51935"/>
    </source>
</evidence>
<dbReference type="InterPro" id="IPR036365">
    <property type="entry name" value="PGBD-like_sf"/>
</dbReference>
<dbReference type="RefSeq" id="WP_081662461.1">
    <property type="nucleotide sequence ID" value="NZ_AZFB01000009.1"/>
</dbReference>
<dbReference type="GO" id="GO:0008234">
    <property type="term" value="F:cysteine-type peptidase activity"/>
    <property type="evidence" value="ECO:0007669"/>
    <property type="project" value="UniProtKB-KW"/>
</dbReference>
<keyword evidence="8" id="KW-1185">Reference proteome</keyword>
<gene>
    <name evidence="7" type="ORF">FC23_GL001323</name>
</gene>
<dbReference type="InterPro" id="IPR002477">
    <property type="entry name" value="Peptidoglycan-bd-like"/>
</dbReference>
<dbReference type="eggNOG" id="COG0791">
    <property type="taxonomic scope" value="Bacteria"/>
</dbReference>
<dbReference type="InterPro" id="IPR051794">
    <property type="entry name" value="PG_Endopeptidase_C40"/>
</dbReference>
<sequence length="422" mass="46657">MNFKKIASCAAVIAGLLGVSAGVTHAADTTNQGILSVKYNGKGGVALLDSNGRYQNQYVYNGSRWRYFAKATINGREMYRLGTDRQWIPADYSDISGASGSNQAQATGASQASGVVYVNYQGKGGVCLLDSNGHYQSQYVYNGSSWRYFAKATINGREMYRLGSDRQWLPADYTAGFQNPNPYYQVQYEQIKPSIYSPGYTIGYGYEGIKTWYVMRKLGTFNGYANYNWATVNAVKRFQASHGLPVTGKVDLNTWVKLGFNKDAWFAIDSYIAPLGAGKMSSRADHINAMINQAYKYMGKPYIVGASSNPEYGNDCSGLVLQALYAGGINPTSISSTQHAFPGNEWNSRRLWADSRLKTVPLSQIQRGDLVFYYQPGTRTIWHVALYVGNGHVIESWPPKVGVGALRDRNRSIIAGIKRPFI</sequence>
<feature type="domain" description="NlpC/P60" evidence="6">
    <location>
        <begin position="284"/>
        <end position="422"/>
    </location>
</feature>
<dbReference type="InterPro" id="IPR036366">
    <property type="entry name" value="PGBDSf"/>
</dbReference>
<evidence type="ECO:0000256" key="1">
    <source>
        <dbReference type="ARBA" id="ARBA00007074"/>
    </source>
</evidence>
<evidence type="ECO:0000256" key="2">
    <source>
        <dbReference type="ARBA" id="ARBA00022670"/>
    </source>
</evidence>
<dbReference type="Proteomes" id="UP000051931">
    <property type="component" value="Unassembled WGS sequence"/>
</dbReference>
<proteinExistence type="inferred from homology"/>
<feature type="signal peptide" evidence="5">
    <location>
        <begin position="1"/>
        <end position="26"/>
    </location>
</feature>
<dbReference type="PANTHER" id="PTHR47359:SF3">
    <property type="entry name" value="NLP_P60 DOMAIN-CONTAINING PROTEIN-RELATED"/>
    <property type="match status" value="1"/>
</dbReference>
<comment type="similarity">
    <text evidence="1">Belongs to the peptidase C40 family.</text>
</comment>
<accession>A0A0R1S0A3</accession>
<evidence type="ECO:0000256" key="5">
    <source>
        <dbReference type="SAM" id="SignalP"/>
    </source>
</evidence>
<dbReference type="OrthoDB" id="9813118at2"/>
<dbReference type="PROSITE" id="PS51935">
    <property type="entry name" value="NLPC_P60"/>
    <property type="match status" value="1"/>
</dbReference>
<dbReference type="EMBL" id="AZFB01000009">
    <property type="protein sequence ID" value="KRL62556.1"/>
    <property type="molecule type" value="Genomic_DNA"/>
</dbReference>